<evidence type="ECO:0000259" key="2">
    <source>
        <dbReference type="Pfam" id="PF19291"/>
    </source>
</evidence>
<accession>A0A7G9R4C9</accession>
<dbReference type="EMBL" id="CP060712">
    <property type="protein sequence ID" value="QNN50454.1"/>
    <property type="molecule type" value="Genomic_DNA"/>
</dbReference>
<proteinExistence type="predicted"/>
<dbReference type="AlphaFoldDB" id="A0A7G9R4C9"/>
<dbReference type="Pfam" id="PF19291">
    <property type="entry name" value="TREH_N"/>
    <property type="match status" value="1"/>
</dbReference>
<dbReference type="Gene3D" id="1.50.10.10">
    <property type="match status" value="1"/>
</dbReference>
<keyword evidence="4" id="KW-1185">Reference proteome</keyword>
<sequence length="596" mass="66430">MSTPIGEYALLGDTERAALVSRHGAVDWLCLPRFDSPACFASLLGTDEHGRWFLGPVEEATTTRTYRADSFVLDTVHETAGGRVRVTDLMPFGDGRSDLVRVVEGLEGEVEMDHEWVVRTAYGAVLPWVSRVRDAAGTPAIRAVAGPDMLVLRGTRLPEPADHRHRDRFTVGAGERLEFAMTWAPSWCEVPEALEIATRVEETVGHFESWAGRSRHRGPYREAVTRSLLVLRLLTDEVRGGIVAAPTTSLPEALGGSRNWDYRYCWLRDASLTLEALLGCGYLEETRLWRDWLVRAVAGDPADLQIMYAVDGSRDLPERELDHLPGYAGSRPVRVGNGAVDQQQSDVLGEVMIALDRARRLGVSESGQTWAVQRALVDDLADHWDQRDHGLWEIRGPAQHFTHSRVMVWAAFDRAVRAVEEDGHDGDVERWRVLRDRVHDEVCRRGYDAERNTFTQHYETHEVDAALLVIPAVGFLPPDDPRVLGTVRAVEEDLLRDGFLLRYRTRSGVDGLDGDESPFLACSFWLVEAYARTGRLEEAHALMRRLLAVRTDLGLLAEEYDPRTGRLLGNFPQAFSHLALVQAALALAEADGAAPG</sequence>
<dbReference type="InterPro" id="IPR045582">
    <property type="entry name" value="Trehalase-like_N"/>
</dbReference>
<gene>
    <name evidence="3" type="ORF">H9L10_05490</name>
</gene>
<dbReference type="InterPro" id="IPR008928">
    <property type="entry name" value="6-hairpin_glycosidase_sf"/>
</dbReference>
<evidence type="ECO:0000313" key="3">
    <source>
        <dbReference type="EMBL" id="QNN50454.1"/>
    </source>
</evidence>
<dbReference type="Proteomes" id="UP000515976">
    <property type="component" value="Chromosome"/>
</dbReference>
<feature type="domain" description="Trehalase-like N-terminal" evidence="2">
    <location>
        <begin position="2"/>
        <end position="125"/>
    </location>
</feature>
<dbReference type="Pfam" id="PF00723">
    <property type="entry name" value="Glyco_hydro_15"/>
    <property type="match status" value="1"/>
</dbReference>
<dbReference type="PANTHER" id="PTHR31616">
    <property type="entry name" value="TREHALASE"/>
    <property type="match status" value="1"/>
</dbReference>
<keyword evidence="3" id="KW-0378">Hydrolase</keyword>
<organism evidence="3 4">
    <name type="scientific">Phycicoccus endophyticus</name>
    <dbReference type="NCBI Taxonomy" id="1690220"/>
    <lineage>
        <taxon>Bacteria</taxon>
        <taxon>Bacillati</taxon>
        <taxon>Actinomycetota</taxon>
        <taxon>Actinomycetes</taxon>
        <taxon>Micrococcales</taxon>
        <taxon>Intrasporangiaceae</taxon>
        <taxon>Phycicoccus</taxon>
    </lineage>
</organism>
<dbReference type="GO" id="GO:0004553">
    <property type="term" value="F:hydrolase activity, hydrolyzing O-glycosyl compounds"/>
    <property type="evidence" value="ECO:0007669"/>
    <property type="project" value="TreeGrafter"/>
</dbReference>
<reference evidence="3 4" key="1">
    <citation type="submission" date="2020-08" db="EMBL/GenBank/DDBJ databases">
        <title>Genome sequence of Phycicoccus endophyticus JCM 31784T.</title>
        <authorList>
            <person name="Hyun D.-W."/>
            <person name="Bae J.-W."/>
        </authorList>
    </citation>
    <scope>NUCLEOTIDE SEQUENCE [LARGE SCALE GENOMIC DNA]</scope>
    <source>
        <strain evidence="3 4">JCM 31784</strain>
    </source>
</reference>
<evidence type="ECO:0000313" key="4">
    <source>
        <dbReference type="Proteomes" id="UP000515976"/>
    </source>
</evidence>
<dbReference type="KEGG" id="pei:H9L10_05490"/>
<dbReference type="GO" id="GO:0005975">
    <property type="term" value="P:carbohydrate metabolic process"/>
    <property type="evidence" value="ECO:0007669"/>
    <property type="project" value="InterPro"/>
</dbReference>
<feature type="domain" description="GH15-like" evidence="1">
    <location>
        <begin position="218"/>
        <end position="584"/>
    </location>
</feature>
<dbReference type="SUPFAM" id="SSF48208">
    <property type="entry name" value="Six-hairpin glycosidases"/>
    <property type="match status" value="1"/>
</dbReference>
<name>A0A7G9R4C9_9MICO</name>
<dbReference type="InterPro" id="IPR011613">
    <property type="entry name" value="GH15-like"/>
</dbReference>
<dbReference type="PANTHER" id="PTHR31616:SF0">
    <property type="entry name" value="GLUCAN 1,4-ALPHA-GLUCOSIDASE"/>
    <property type="match status" value="1"/>
</dbReference>
<dbReference type="RefSeq" id="WP_166098184.1">
    <property type="nucleotide sequence ID" value="NZ_BMMY01000001.1"/>
</dbReference>
<dbReference type="InterPro" id="IPR012341">
    <property type="entry name" value="6hp_glycosidase-like_sf"/>
</dbReference>
<evidence type="ECO:0000259" key="1">
    <source>
        <dbReference type="Pfam" id="PF00723"/>
    </source>
</evidence>
<protein>
    <submittedName>
        <fullName evidence="3">Glycoside hydrolase family 15 protein</fullName>
    </submittedName>
</protein>